<dbReference type="Pfam" id="PF12706">
    <property type="entry name" value="Lactamase_B_2"/>
    <property type="match status" value="1"/>
</dbReference>
<dbReference type="RefSeq" id="WP_118797103.1">
    <property type="nucleotide sequence ID" value="NZ_JAOQKJ010000002.1"/>
</dbReference>
<feature type="domain" description="Metallo-beta-lactamase" evidence="1">
    <location>
        <begin position="11"/>
        <end position="169"/>
    </location>
</feature>
<dbReference type="SUPFAM" id="SSF56281">
    <property type="entry name" value="Metallo-hydrolase/oxidoreductase"/>
    <property type="match status" value="1"/>
</dbReference>
<reference evidence="2 3" key="1">
    <citation type="journal article" date="2021" name="ISME Commun">
        <title>Automated analysis of genomic sequences facilitates high-throughput and comprehensive description of bacteria.</title>
        <authorList>
            <person name="Hitch T.C.A."/>
        </authorList>
    </citation>
    <scope>NUCLEOTIDE SEQUENCE [LARGE SCALE GENOMIC DNA]</scope>
    <source>
        <strain evidence="2 3">Sanger_18</strain>
    </source>
</reference>
<name>A0ABT2T0C8_9FIRM</name>
<comment type="caution">
    <text evidence="2">The sequence shown here is derived from an EMBL/GenBank/DDBJ whole genome shotgun (WGS) entry which is preliminary data.</text>
</comment>
<dbReference type="Proteomes" id="UP001652432">
    <property type="component" value="Unassembled WGS sequence"/>
</dbReference>
<dbReference type="InterPro" id="IPR052533">
    <property type="entry name" value="WalJ/YycJ-like"/>
</dbReference>
<sequence>MRLCSIASGSSGNCIYIGSDSTHILVDVGISGKRTEAGLKELELSMRDIDGIFITHEHTDHIAGLGVLSRKYEVPIYATRGTIEAIQKTSSVGKIPEDLFHTVFPDEKLMIKDICCNPMRISHDAADPVAYRFAHGRKKAAIVTDLGNYNDYTVESLKGMDALLLEANHDINMLQVGPYPYYLKQRILGDKGHLSNERAGQLLTRLIHDDLQAVLLGHLSKENNMPELAYEAVRVEMTMADEGIAVRDLPMQVARRNEVTPVIHIA</sequence>
<keyword evidence="3" id="KW-1185">Reference proteome</keyword>
<dbReference type="EMBL" id="JAOQKJ010000002">
    <property type="protein sequence ID" value="MCU6743244.1"/>
    <property type="molecule type" value="Genomic_DNA"/>
</dbReference>
<evidence type="ECO:0000259" key="1">
    <source>
        <dbReference type="SMART" id="SM00849"/>
    </source>
</evidence>
<organism evidence="2 3">
    <name type="scientific">Suilimivivens aceti</name>
    <dbReference type="NCBI Taxonomy" id="2981774"/>
    <lineage>
        <taxon>Bacteria</taxon>
        <taxon>Bacillati</taxon>
        <taxon>Bacillota</taxon>
        <taxon>Clostridia</taxon>
        <taxon>Lachnospirales</taxon>
        <taxon>Lachnospiraceae</taxon>
        <taxon>Suilimivivens</taxon>
    </lineage>
</organism>
<dbReference type="SMART" id="SM00849">
    <property type="entry name" value="Lactamase_B"/>
    <property type="match status" value="1"/>
</dbReference>
<gene>
    <name evidence="2" type="ORF">OCV77_01795</name>
</gene>
<accession>A0ABT2T0C8</accession>
<dbReference type="InterPro" id="IPR001279">
    <property type="entry name" value="Metallo-B-lactamas"/>
</dbReference>
<dbReference type="InterPro" id="IPR036866">
    <property type="entry name" value="RibonucZ/Hydroxyglut_hydro"/>
</dbReference>
<protein>
    <submittedName>
        <fullName evidence="2">MBL fold metallo-hydrolase</fullName>
    </submittedName>
</protein>
<dbReference type="PANTHER" id="PTHR47619:SF1">
    <property type="entry name" value="EXODEOXYRIBONUCLEASE WALJ"/>
    <property type="match status" value="1"/>
</dbReference>
<evidence type="ECO:0000313" key="3">
    <source>
        <dbReference type="Proteomes" id="UP001652432"/>
    </source>
</evidence>
<evidence type="ECO:0000313" key="2">
    <source>
        <dbReference type="EMBL" id="MCU6743244.1"/>
    </source>
</evidence>
<dbReference type="Gene3D" id="3.60.15.10">
    <property type="entry name" value="Ribonuclease Z/Hydroxyacylglutathione hydrolase-like"/>
    <property type="match status" value="1"/>
</dbReference>
<proteinExistence type="predicted"/>
<dbReference type="PANTHER" id="PTHR47619">
    <property type="entry name" value="METALLO-HYDROLASE YYCJ-RELATED"/>
    <property type="match status" value="1"/>
</dbReference>